<dbReference type="SFLD" id="SFLDG01135">
    <property type="entry name" value="C1.5.6:_HAD__Beta-PGM__Phospha"/>
    <property type="match status" value="1"/>
</dbReference>
<dbReference type="InterPro" id="IPR051540">
    <property type="entry name" value="S-2-haloacid_dehalogenase"/>
</dbReference>
<dbReference type="OrthoDB" id="7989657at2"/>
<dbReference type="PANTHER" id="PTHR43316">
    <property type="entry name" value="HYDROLASE, HALOACID DELAHOGENASE-RELATED"/>
    <property type="match status" value="1"/>
</dbReference>
<dbReference type="AlphaFoldDB" id="A0A1T4S9I9"/>
<dbReference type="Gene3D" id="1.10.150.240">
    <property type="entry name" value="Putative phosphatase, domain 2"/>
    <property type="match status" value="1"/>
</dbReference>
<dbReference type="InterPro" id="IPR006439">
    <property type="entry name" value="HAD-SF_hydro_IA"/>
</dbReference>
<evidence type="ECO:0000256" key="2">
    <source>
        <dbReference type="ARBA" id="ARBA00022801"/>
    </source>
</evidence>
<dbReference type="InterPro" id="IPR006328">
    <property type="entry name" value="2-HAD"/>
</dbReference>
<dbReference type="EMBL" id="FUWJ01000007">
    <property type="protein sequence ID" value="SKA24904.1"/>
    <property type="molecule type" value="Genomic_DNA"/>
</dbReference>
<dbReference type="InterPro" id="IPR023214">
    <property type="entry name" value="HAD_sf"/>
</dbReference>
<dbReference type="GO" id="GO:0018784">
    <property type="term" value="F:(S)-2-haloacid dehalogenase activity"/>
    <property type="evidence" value="ECO:0007669"/>
    <property type="project" value="UniProtKB-UniRule"/>
</dbReference>
<dbReference type="SFLD" id="SFLDG01129">
    <property type="entry name" value="C1.5:_HAD__Beta-PGM__Phosphata"/>
    <property type="match status" value="1"/>
</dbReference>
<dbReference type="PANTHER" id="PTHR43316:SF3">
    <property type="entry name" value="HALOACID DEHALOGENASE, TYPE II (AFU_ORTHOLOGUE AFUA_2G07750)-RELATED"/>
    <property type="match status" value="1"/>
</dbReference>
<name>A0A1T4S9I9_9HYPH</name>
<dbReference type="Gene3D" id="3.40.50.1000">
    <property type="entry name" value="HAD superfamily/HAD-like"/>
    <property type="match status" value="1"/>
</dbReference>
<dbReference type="Proteomes" id="UP000190092">
    <property type="component" value="Unassembled WGS sequence"/>
</dbReference>
<sequence length="232" mass="25517">MTGTHDDRLTGIRACVFDAYGTLFDFASAAAGCADVLGDKTSALTALWRDKQLQYTWLRTLQGAHADFWRVTRDALEYALDALDLRDAALPDRLMSLYLNLQAFPEVPETLRRLKAAGIKAAILSNGTPKMLDAVVSNAGLGDLFDHVISVEAVGVFKTDPRVYQLAVDWLGVAPREIAFQSSNAWDAYAASAFGMRVVWCNRYGQRPERLPGKPDQQVRTLAELIPILGLS</sequence>
<dbReference type="EC" id="3.8.1.2" evidence="3"/>
<comment type="function">
    <text evidence="3">Catalyzes the hydrolytic dehalogenation of small (S)-2-haloalkanoic acids to yield the corresponding (R)-2-hydroxyalkanoic acids.</text>
</comment>
<dbReference type="InterPro" id="IPR036412">
    <property type="entry name" value="HAD-like_sf"/>
</dbReference>
<proteinExistence type="inferred from homology"/>
<comment type="similarity">
    <text evidence="1 3">Belongs to the HAD-like hydrolase superfamily. S-2-haloalkanoic acid dehalogenase family.</text>
</comment>
<dbReference type="RefSeq" id="WP_085936130.1">
    <property type="nucleotide sequence ID" value="NZ_FUWJ01000007.1"/>
</dbReference>
<dbReference type="NCBIfam" id="TIGR01428">
    <property type="entry name" value="HAD_type_II"/>
    <property type="match status" value="1"/>
</dbReference>
<gene>
    <name evidence="4" type="ORF">SAMN02745126_04465</name>
</gene>
<organism evidence="4 5">
    <name type="scientific">Enhydrobacter aerosaccus</name>
    <dbReference type="NCBI Taxonomy" id="225324"/>
    <lineage>
        <taxon>Bacteria</taxon>
        <taxon>Pseudomonadati</taxon>
        <taxon>Pseudomonadota</taxon>
        <taxon>Alphaproteobacteria</taxon>
        <taxon>Hyphomicrobiales</taxon>
        <taxon>Enhydrobacter</taxon>
    </lineage>
</organism>
<dbReference type="SFLD" id="SFLDS00003">
    <property type="entry name" value="Haloacid_Dehalogenase"/>
    <property type="match status" value="1"/>
</dbReference>
<dbReference type="InterPro" id="IPR023198">
    <property type="entry name" value="PGP-like_dom2"/>
</dbReference>
<dbReference type="PRINTS" id="PR00413">
    <property type="entry name" value="HADHALOGNASE"/>
</dbReference>
<dbReference type="SUPFAM" id="SSF56784">
    <property type="entry name" value="HAD-like"/>
    <property type="match status" value="1"/>
</dbReference>
<protein>
    <recommendedName>
        <fullName evidence="3">(S)-2-haloacid dehalogenase</fullName>
        <ecNumber evidence="3">3.8.1.2</ecNumber>
    </recommendedName>
    <alternativeName>
        <fullName evidence="3">2-haloalkanoic acid dehalogenase</fullName>
    </alternativeName>
    <alternativeName>
        <fullName evidence="3">Halocarboxylic acid halidohydrolase</fullName>
    </alternativeName>
    <alternativeName>
        <fullName evidence="3">L-2-haloacid dehalogenase</fullName>
    </alternativeName>
</protein>
<dbReference type="Pfam" id="PF00702">
    <property type="entry name" value="Hydrolase"/>
    <property type="match status" value="1"/>
</dbReference>
<keyword evidence="2 3" id="KW-0378">Hydrolase</keyword>
<keyword evidence="5" id="KW-1185">Reference proteome</keyword>
<comment type="catalytic activity">
    <reaction evidence="3">
        <text>an (S)-2-haloacid + H2O = a (2R)-2-hydroxycarboxylate + a halide anion + H(+)</text>
        <dbReference type="Rhea" id="RHEA:11192"/>
        <dbReference type="ChEBI" id="CHEBI:15377"/>
        <dbReference type="ChEBI" id="CHEBI:15378"/>
        <dbReference type="ChEBI" id="CHEBI:16042"/>
        <dbReference type="ChEBI" id="CHEBI:58314"/>
        <dbReference type="ChEBI" id="CHEBI:137405"/>
        <dbReference type="EC" id="3.8.1.2"/>
    </reaction>
</comment>
<evidence type="ECO:0000256" key="1">
    <source>
        <dbReference type="ARBA" id="ARBA00008106"/>
    </source>
</evidence>
<dbReference type="NCBIfam" id="TIGR01493">
    <property type="entry name" value="HAD-SF-IA-v2"/>
    <property type="match status" value="1"/>
</dbReference>
<evidence type="ECO:0000313" key="5">
    <source>
        <dbReference type="Proteomes" id="UP000190092"/>
    </source>
</evidence>
<reference evidence="5" key="1">
    <citation type="submission" date="2017-02" db="EMBL/GenBank/DDBJ databases">
        <authorList>
            <person name="Varghese N."/>
            <person name="Submissions S."/>
        </authorList>
    </citation>
    <scope>NUCLEOTIDE SEQUENCE [LARGE SCALE GENOMIC DNA]</scope>
    <source>
        <strain evidence="5">ATCC 27094</strain>
    </source>
</reference>
<dbReference type="SFLD" id="SFLDF00045">
    <property type="entry name" value="2-haloacid_dehalogenase"/>
    <property type="match status" value="1"/>
</dbReference>
<dbReference type="STRING" id="225324.SAMN02745126_04465"/>
<evidence type="ECO:0000313" key="4">
    <source>
        <dbReference type="EMBL" id="SKA24904.1"/>
    </source>
</evidence>
<dbReference type="CDD" id="cd02588">
    <property type="entry name" value="HAD_L2-DEX"/>
    <property type="match status" value="1"/>
</dbReference>
<evidence type="ECO:0000256" key="3">
    <source>
        <dbReference type="RuleBase" id="RU368077"/>
    </source>
</evidence>
<accession>A0A1T4S9I9</accession>